<reference evidence="1" key="1">
    <citation type="submission" date="2014-07" db="EMBL/GenBank/DDBJ databases">
        <authorList>
            <person name="Hornung V.Bastian."/>
        </authorList>
    </citation>
    <scope>NUCLEOTIDE SEQUENCE</scope>
    <source>
        <strain evidence="1">PCE-S</strain>
    </source>
</reference>
<accession>A0A098B7M2</accession>
<name>A0A098B7M2_DESHA</name>
<proteinExistence type="predicted"/>
<evidence type="ECO:0000313" key="1">
    <source>
        <dbReference type="EMBL" id="CDX04864.1"/>
    </source>
</evidence>
<sequence length="59" mass="6320">MGTDQIPKRLGIWSAALAAQYHITGRLPYCLHLATGIAPHKLGLNTNNAIDGSSLCFNN</sequence>
<dbReference type="EMBL" id="LK996017">
    <property type="protein sequence ID" value="CDX04864.1"/>
    <property type="molecule type" value="Genomic_DNA"/>
</dbReference>
<gene>
    <name evidence="1" type="ORF">DPCES_4978</name>
</gene>
<organism evidence="1">
    <name type="scientific">Desulfitobacterium hafniense</name>
    <name type="common">Desulfitobacterium frappieri</name>
    <dbReference type="NCBI Taxonomy" id="49338"/>
    <lineage>
        <taxon>Bacteria</taxon>
        <taxon>Bacillati</taxon>
        <taxon>Bacillota</taxon>
        <taxon>Clostridia</taxon>
        <taxon>Eubacteriales</taxon>
        <taxon>Desulfitobacteriaceae</taxon>
        <taxon>Desulfitobacterium</taxon>
    </lineage>
</organism>
<protein>
    <submittedName>
        <fullName evidence="1">Uncharacterized protein</fullName>
    </submittedName>
</protein>
<dbReference type="AlphaFoldDB" id="A0A098B7M2"/>